<accession>A0A815RUK5</accession>
<sequence length="370" mass="42626">MKLLTVFKIKYKKEIKHICLLIILIGLCFVLIVSDTLVSSRPFNKNRSIGKVFIAVNLYQSESLLKDGSWTRTMLELIDELGPNNVYLSIFENNSTDATSRLLQDFEKHVKCMHKIVTTKLILNDDQKASMYIKDTTHKRLSRIAYLAMIRNHALEPILHNKIHMSANESRRFSKVLFLNDIAFSSQDAIRLLQTNHGDYSAACALDFINPIKFYDTFATRDTDGYSMGLPLYPFFAPGQSQSQIRQGHDLVHVKSCWSGMVAFDSAPFENGLKFRSLNNESIYDASECCLIHADINQPNRTFINTKIRVAYSNTVYVWQKRFAYFETIWIPIQKFITYVAGLPRYNKYRTSGNGGFCWISGKMLLKEYH</sequence>
<dbReference type="Pfam" id="PF11735">
    <property type="entry name" value="CAP59_mtransfer"/>
    <property type="match status" value="1"/>
</dbReference>
<dbReference type="PANTHER" id="PTHR34144:SF8">
    <property type="entry name" value="GLYCOSYLTRANSFERASE FAMILY 69 PROTEIN"/>
    <property type="match status" value="1"/>
</dbReference>
<dbReference type="AlphaFoldDB" id="A0A815RUK5"/>
<dbReference type="EMBL" id="CAJNON010001721">
    <property type="protein sequence ID" value="CAF1481663.1"/>
    <property type="molecule type" value="Genomic_DNA"/>
</dbReference>
<dbReference type="EMBL" id="CAJOAY010001904">
    <property type="protein sequence ID" value="CAF3900478.1"/>
    <property type="molecule type" value="Genomic_DNA"/>
</dbReference>
<dbReference type="Proteomes" id="UP000663891">
    <property type="component" value="Unassembled WGS sequence"/>
</dbReference>
<dbReference type="PANTHER" id="PTHR34144">
    <property type="entry name" value="CHROMOSOME 8, WHOLE GENOME SHOTGUN SEQUENCE"/>
    <property type="match status" value="1"/>
</dbReference>
<evidence type="ECO:0000313" key="2">
    <source>
        <dbReference type="EMBL" id="CAF3900478.1"/>
    </source>
</evidence>
<evidence type="ECO:0000313" key="1">
    <source>
        <dbReference type="EMBL" id="CAF1481663.1"/>
    </source>
</evidence>
<proteinExistence type="predicted"/>
<evidence type="ECO:0000313" key="3">
    <source>
        <dbReference type="Proteomes" id="UP000663891"/>
    </source>
</evidence>
<name>A0A815RUK5_9BILA</name>
<comment type="caution">
    <text evidence="1">The sequence shown here is derived from an EMBL/GenBank/DDBJ whole genome shotgun (WGS) entry which is preliminary data.</text>
</comment>
<dbReference type="OrthoDB" id="262547at2759"/>
<organism evidence="1 3">
    <name type="scientific">Adineta steineri</name>
    <dbReference type="NCBI Taxonomy" id="433720"/>
    <lineage>
        <taxon>Eukaryota</taxon>
        <taxon>Metazoa</taxon>
        <taxon>Spiralia</taxon>
        <taxon>Gnathifera</taxon>
        <taxon>Rotifera</taxon>
        <taxon>Eurotatoria</taxon>
        <taxon>Bdelloidea</taxon>
        <taxon>Adinetida</taxon>
        <taxon>Adinetidae</taxon>
        <taxon>Adineta</taxon>
    </lineage>
</organism>
<protein>
    <submittedName>
        <fullName evidence="1">Uncharacterized protein</fullName>
    </submittedName>
</protein>
<reference evidence="1" key="1">
    <citation type="submission" date="2021-02" db="EMBL/GenBank/DDBJ databases">
        <authorList>
            <person name="Nowell W R."/>
        </authorList>
    </citation>
    <scope>NUCLEOTIDE SEQUENCE</scope>
</reference>
<gene>
    <name evidence="2" type="ORF">OKA104_LOCUS24158</name>
    <name evidence="1" type="ORF">VCS650_LOCUS41200</name>
</gene>
<dbReference type="Proteomes" id="UP000663881">
    <property type="component" value="Unassembled WGS sequence"/>
</dbReference>
<dbReference type="InterPro" id="IPR021047">
    <property type="entry name" value="Mannosyltransferase_CMT1"/>
</dbReference>